<evidence type="ECO:0000256" key="3">
    <source>
        <dbReference type="ARBA" id="ARBA00022801"/>
    </source>
</evidence>
<dbReference type="Gene3D" id="3.40.50.1820">
    <property type="entry name" value="alpha/beta hydrolase"/>
    <property type="match status" value="1"/>
</dbReference>
<evidence type="ECO:0000256" key="2">
    <source>
        <dbReference type="ARBA" id="ARBA00022487"/>
    </source>
</evidence>
<accession>A0AAN9TSV9</accession>
<dbReference type="InterPro" id="IPR029058">
    <property type="entry name" value="AB_hydrolase_fold"/>
</dbReference>
<evidence type="ECO:0000313" key="7">
    <source>
        <dbReference type="EMBL" id="KAK7603523.1"/>
    </source>
</evidence>
<proteinExistence type="inferred from homology"/>
<dbReference type="PANTHER" id="PTHR43142:SF1">
    <property type="entry name" value="CARBOXYLIC ESTER HYDROLASE"/>
    <property type="match status" value="1"/>
</dbReference>
<dbReference type="Proteomes" id="UP001367676">
    <property type="component" value="Unassembled WGS sequence"/>
</dbReference>
<dbReference type="EC" id="3.1.1.-" evidence="5"/>
<evidence type="ECO:0000256" key="5">
    <source>
        <dbReference type="RuleBase" id="RU361235"/>
    </source>
</evidence>
<feature type="signal peptide" evidence="5">
    <location>
        <begin position="1"/>
        <end position="19"/>
    </location>
</feature>
<keyword evidence="3 5" id="KW-0378">Hydrolase</keyword>
<name>A0AAN9TSV9_9HEMI</name>
<evidence type="ECO:0000256" key="4">
    <source>
        <dbReference type="ARBA" id="ARBA00023180"/>
    </source>
</evidence>
<dbReference type="EMBL" id="JBBCAQ010000006">
    <property type="protein sequence ID" value="KAK7603523.1"/>
    <property type="molecule type" value="Genomic_DNA"/>
</dbReference>
<evidence type="ECO:0000259" key="6">
    <source>
        <dbReference type="Pfam" id="PF00135"/>
    </source>
</evidence>
<reference evidence="7 8" key="1">
    <citation type="submission" date="2024-03" db="EMBL/GenBank/DDBJ databases">
        <title>Adaptation during the transition from Ophiocordyceps entomopathogen to insect associate is accompanied by gene loss and intensified selection.</title>
        <authorList>
            <person name="Ward C.M."/>
            <person name="Onetto C.A."/>
            <person name="Borneman A.R."/>
        </authorList>
    </citation>
    <scope>NUCLEOTIDE SEQUENCE [LARGE SCALE GENOMIC DNA]</scope>
    <source>
        <strain evidence="7">AWRI1</strain>
        <tissue evidence="7">Single Adult Female</tissue>
    </source>
</reference>
<evidence type="ECO:0000256" key="1">
    <source>
        <dbReference type="ARBA" id="ARBA00005964"/>
    </source>
</evidence>
<keyword evidence="5" id="KW-0732">Signal</keyword>
<dbReference type="PROSITE" id="PS00122">
    <property type="entry name" value="CARBOXYLESTERASE_B_1"/>
    <property type="match status" value="1"/>
</dbReference>
<dbReference type="GO" id="GO:0052689">
    <property type="term" value="F:carboxylic ester hydrolase activity"/>
    <property type="evidence" value="ECO:0007669"/>
    <property type="project" value="UniProtKB-KW"/>
</dbReference>
<comment type="caution">
    <text evidence="7">The sequence shown here is derived from an EMBL/GenBank/DDBJ whole genome shotgun (WGS) entry which is preliminary data.</text>
</comment>
<protein>
    <recommendedName>
        <fullName evidence="5">Carboxylic ester hydrolase</fullName>
        <ecNumber evidence="5">3.1.1.-</ecNumber>
    </recommendedName>
</protein>
<feature type="domain" description="Carboxylesterase type B" evidence="6">
    <location>
        <begin position="20"/>
        <end position="536"/>
    </location>
</feature>
<feature type="chain" id="PRO_5042671933" description="Carboxylic ester hydrolase" evidence="5">
    <location>
        <begin position="20"/>
        <end position="555"/>
    </location>
</feature>
<evidence type="ECO:0000313" key="8">
    <source>
        <dbReference type="Proteomes" id="UP001367676"/>
    </source>
</evidence>
<keyword evidence="4" id="KW-0325">Glycoprotein</keyword>
<organism evidence="7 8">
    <name type="scientific">Parthenolecanium corni</name>
    <dbReference type="NCBI Taxonomy" id="536013"/>
    <lineage>
        <taxon>Eukaryota</taxon>
        <taxon>Metazoa</taxon>
        <taxon>Ecdysozoa</taxon>
        <taxon>Arthropoda</taxon>
        <taxon>Hexapoda</taxon>
        <taxon>Insecta</taxon>
        <taxon>Pterygota</taxon>
        <taxon>Neoptera</taxon>
        <taxon>Paraneoptera</taxon>
        <taxon>Hemiptera</taxon>
        <taxon>Sternorrhyncha</taxon>
        <taxon>Coccoidea</taxon>
        <taxon>Coccidae</taxon>
        <taxon>Parthenolecanium</taxon>
    </lineage>
</organism>
<dbReference type="CDD" id="cd00312">
    <property type="entry name" value="Esterase_lipase"/>
    <property type="match status" value="1"/>
</dbReference>
<dbReference type="PANTHER" id="PTHR43142">
    <property type="entry name" value="CARBOXYLIC ESTER HYDROLASE"/>
    <property type="match status" value="1"/>
</dbReference>
<keyword evidence="8" id="KW-1185">Reference proteome</keyword>
<dbReference type="Pfam" id="PF00135">
    <property type="entry name" value="COesterase"/>
    <property type="match status" value="1"/>
</dbReference>
<comment type="similarity">
    <text evidence="1 5">Belongs to the type-B carboxylesterase/lipase family.</text>
</comment>
<keyword evidence="2" id="KW-0719">Serine esterase</keyword>
<dbReference type="InterPro" id="IPR002018">
    <property type="entry name" value="CarbesteraseB"/>
</dbReference>
<dbReference type="SUPFAM" id="SSF53474">
    <property type="entry name" value="alpha/beta-Hydrolases"/>
    <property type="match status" value="1"/>
</dbReference>
<dbReference type="AlphaFoldDB" id="A0AAN9TSV9"/>
<dbReference type="InterPro" id="IPR019826">
    <property type="entry name" value="Carboxylesterase_B_AS"/>
</dbReference>
<sequence>MAIIFTVFGFLFLFLDGDAVVINTKQGSLRGLVFQSRNGAEYHAFMGIPFAKPPIGELRLEPPQPPDTWTGVRDATKPGSHCIQKKDVFFEGLGTDIGQEDCLYANVYTPSKAKIHQRLPVMVWIHGGAFVMGEGALHDPKYFLDQDIVIVSFNYRLGALGFLSAADEVLPGNYGLKDQVAVLKWVQEYITDFGGDPQRVTIAGISAGGASVHLLMHSPLTKGLFHRAISHSGSALASWAQIPPMVARQKLHAFGILAGCSTESTKVLVDCLKNTSAEDILRVQNKFYVWDMTPINLFPLVKEPANVKDAFLREDPWQQKVQQEVPWITGFTSAEGAAFVGRLLTDDAKLAKELNVNYKRLFPSMFSYQPWVKNSDADRITESLKQFYFADKKIGPETIRELVELLSDGFFNYECIEAVYRYTNKVYVFYYDYKGEHSMGKLFGIDHSLDLGVSHGEDSFLFFPITFLPPYNMSSTDQQLSERLVKYWTNFAYTGNPTSDNSWLPSESKKELKYFHIHNDGISMKTGLQQNRYSFWKNLGVHPSVTKETFLSDEL</sequence>
<gene>
    <name evidence="7" type="ORF">V9T40_003522</name>
</gene>